<organism evidence="1 2">
    <name type="scientific">Diversispora epigaea</name>
    <dbReference type="NCBI Taxonomy" id="1348612"/>
    <lineage>
        <taxon>Eukaryota</taxon>
        <taxon>Fungi</taxon>
        <taxon>Fungi incertae sedis</taxon>
        <taxon>Mucoromycota</taxon>
        <taxon>Glomeromycotina</taxon>
        <taxon>Glomeromycetes</taxon>
        <taxon>Diversisporales</taxon>
        <taxon>Diversisporaceae</taxon>
        <taxon>Diversispora</taxon>
    </lineage>
</organism>
<evidence type="ECO:0000313" key="1">
    <source>
        <dbReference type="EMBL" id="RHZ68206.1"/>
    </source>
</evidence>
<reference evidence="1 2" key="1">
    <citation type="submission" date="2018-08" db="EMBL/GenBank/DDBJ databases">
        <title>Genome and evolution of the arbuscular mycorrhizal fungus Diversispora epigaea (formerly Glomus versiforme) and its bacterial endosymbionts.</title>
        <authorList>
            <person name="Sun X."/>
            <person name="Fei Z."/>
            <person name="Harrison M."/>
        </authorList>
    </citation>
    <scope>NUCLEOTIDE SEQUENCE [LARGE SCALE GENOMIC DNA]</scope>
    <source>
        <strain evidence="1 2">IT104</strain>
    </source>
</reference>
<name>A0A397I322_9GLOM</name>
<dbReference type="AlphaFoldDB" id="A0A397I322"/>
<dbReference type="OrthoDB" id="2380925at2759"/>
<comment type="caution">
    <text evidence="1">The sequence shown here is derived from an EMBL/GenBank/DDBJ whole genome shotgun (WGS) entry which is preliminary data.</text>
</comment>
<gene>
    <name evidence="1" type="ORF">Glove_296g70</name>
</gene>
<protein>
    <submittedName>
        <fullName evidence="1">Uncharacterized protein</fullName>
    </submittedName>
</protein>
<evidence type="ECO:0000313" key="2">
    <source>
        <dbReference type="Proteomes" id="UP000266861"/>
    </source>
</evidence>
<accession>A0A397I322</accession>
<dbReference type="Proteomes" id="UP000266861">
    <property type="component" value="Unassembled WGS sequence"/>
</dbReference>
<sequence>MNSVFLYYKEPNPIVIRDGEIPSDWKKRIWDQLMNYRNDNCLIDGMKRYIVARKIEFTEGFSYHVAVKVNIAIYGGTFVHCDISFKEYMELKQKPEVECDIYTRKSRPEAKLTNSFYEKETIRCYELWMQNAVRRVKHVKKVEKKTQTCITIQRKWIEYMYRPDGLCASKLAIHFKLL</sequence>
<keyword evidence="2" id="KW-1185">Reference proteome</keyword>
<dbReference type="EMBL" id="PQFF01000270">
    <property type="protein sequence ID" value="RHZ68206.1"/>
    <property type="molecule type" value="Genomic_DNA"/>
</dbReference>
<proteinExistence type="predicted"/>